<protein>
    <submittedName>
        <fullName evidence="1">Uncharacterized protein</fullName>
    </submittedName>
</protein>
<comment type="caution">
    <text evidence="1">The sequence shown here is derived from an EMBL/GenBank/DDBJ whole genome shotgun (WGS) entry which is preliminary data.</text>
</comment>
<dbReference type="EMBL" id="CM042881">
    <property type="protein sequence ID" value="KAI4385039.1"/>
    <property type="molecule type" value="Genomic_DNA"/>
</dbReference>
<dbReference type="Proteomes" id="UP001057402">
    <property type="component" value="Chromosome 2"/>
</dbReference>
<proteinExistence type="predicted"/>
<organism evidence="1 2">
    <name type="scientific">Melastoma candidum</name>
    <dbReference type="NCBI Taxonomy" id="119954"/>
    <lineage>
        <taxon>Eukaryota</taxon>
        <taxon>Viridiplantae</taxon>
        <taxon>Streptophyta</taxon>
        <taxon>Embryophyta</taxon>
        <taxon>Tracheophyta</taxon>
        <taxon>Spermatophyta</taxon>
        <taxon>Magnoliopsida</taxon>
        <taxon>eudicotyledons</taxon>
        <taxon>Gunneridae</taxon>
        <taxon>Pentapetalae</taxon>
        <taxon>rosids</taxon>
        <taxon>malvids</taxon>
        <taxon>Myrtales</taxon>
        <taxon>Melastomataceae</taxon>
        <taxon>Melastomatoideae</taxon>
        <taxon>Melastomateae</taxon>
        <taxon>Melastoma</taxon>
    </lineage>
</organism>
<reference evidence="2" key="1">
    <citation type="journal article" date="2023" name="Front. Plant Sci.">
        <title>Chromosomal-level genome assembly of Melastoma candidum provides insights into trichome evolution.</title>
        <authorList>
            <person name="Zhong Y."/>
            <person name="Wu W."/>
            <person name="Sun C."/>
            <person name="Zou P."/>
            <person name="Liu Y."/>
            <person name="Dai S."/>
            <person name="Zhou R."/>
        </authorList>
    </citation>
    <scope>NUCLEOTIDE SEQUENCE [LARGE SCALE GENOMIC DNA]</scope>
</reference>
<name>A0ACB9S5C8_9MYRT</name>
<keyword evidence="2" id="KW-1185">Reference proteome</keyword>
<gene>
    <name evidence="1" type="ORF">MLD38_003110</name>
</gene>
<evidence type="ECO:0000313" key="1">
    <source>
        <dbReference type="EMBL" id="KAI4385039.1"/>
    </source>
</evidence>
<accession>A0ACB9S5C8</accession>
<sequence length="558" mass="63944">MFFSTEISFKNFAMEKVSSPIINNVWRACTVVSLVTAAFLVLYLKQGNREYIRDSLKPTDAVSVSIFPVQAFPSLGNESDMNGTSEGPLADMKNGSLWEPSDAERNGSSEPAINTNGTLEDSSLVKNESLEGSPLSDKNETLEDSLQPGKIETLEDWLQPVKNETSDDWFPPVKNETSDDWFPPVKNETSVDSLPPVKNENSEDTLLLVKNEASEDSLQQAKNETLKEENGIPTEDNWVQGEDQYCDVFDGSWVHDTTNSPMYNAADCPFLSDQVDCRRNGRPDFNYESWSWEGSRCEIPRMNRTDMLERLRGKRVIVVGDSLNRNQFESLACLLYSSVPSWDSYVDVTSGRYKIFRSKSYGCSVEFFWAPFLVEMEQKDQHSTRILKLDQVNPSAKKWKGANVMIFNTGHWWVHLGKFKAWDVIRYRGKMIESMELESAFQKGMKTWSRWVDRNVDPSQTTVFFRSISPEHKGKNWCYEPIEPLLDESYVEIFPRIDAHPKIYTTKGGSLLTMDQRKHPEMYADCSHWCDSGNSRRDLKGKTDRTERDRTLYYEVGP</sequence>
<evidence type="ECO:0000313" key="2">
    <source>
        <dbReference type="Proteomes" id="UP001057402"/>
    </source>
</evidence>